<evidence type="ECO:0000313" key="2">
    <source>
        <dbReference type="Proteomes" id="UP000018144"/>
    </source>
</evidence>
<evidence type="ECO:0000313" key="1">
    <source>
        <dbReference type="EMBL" id="CCX10618.1"/>
    </source>
</evidence>
<dbReference type="EMBL" id="HF935554">
    <property type="protein sequence ID" value="CCX10618.1"/>
    <property type="molecule type" value="Genomic_DNA"/>
</dbReference>
<organism evidence="1 2">
    <name type="scientific">Pyronema omphalodes (strain CBS 100304)</name>
    <name type="common">Pyronema confluens</name>
    <dbReference type="NCBI Taxonomy" id="1076935"/>
    <lineage>
        <taxon>Eukaryota</taxon>
        <taxon>Fungi</taxon>
        <taxon>Dikarya</taxon>
        <taxon>Ascomycota</taxon>
        <taxon>Pezizomycotina</taxon>
        <taxon>Pezizomycetes</taxon>
        <taxon>Pezizales</taxon>
        <taxon>Pyronemataceae</taxon>
        <taxon>Pyronema</taxon>
    </lineage>
</organism>
<proteinExistence type="predicted"/>
<reference evidence="1 2" key="1">
    <citation type="journal article" date="2013" name="PLoS Genet.">
        <title>The genome and development-dependent transcriptomes of Pyronema confluens: a window into fungal evolution.</title>
        <authorList>
            <person name="Traeger S."/>
            <person name="Altegoer F."/>
            <person name="Freitag M."/>
            <person name="Gabaldon T."/>
            <person name="Kempken F."/>
            <person name="Kumar A."/>
            <person name="Marcet-Houben M."/>
            <person name="Poggeler S."/>
            <person name="Stajich J.E."/>
            <person name="Nowrousian M."/>
        </authorList>
    </citation>
    <scope>NUCLEOTIDE SEQUENCE [LARGE SCALE GENOMIC DNA]</scope>
    <source>
        <strain evidence="2">CBS 100304</strain>
        <tissue evidence="1">Vegetative mycelium</tissue>
    </source>
</reference>
<dbReference type="AlphaFoldDB" id="U4LA70"/>
<keyword evidence="2" id="KW-1185">Reference proteome</keyword>
<protein>
    <submittedName>
        <fullName evidence="1">Uncharacterized protein</fullName>
    </submittedName>
</protein>
<accession>U4LA70</accession>
<dbReference type="Proteomes" id="UP000018144">
    <property type="component" value="Unassembled WGS sequence"/>
</dbReference>
<sequence length="210" mass="24384">MYLDAGMVKSSSITLTWWRLLFFSPFGHWIEKSEMKRDQHEHVALKNIHVPPFALPTPAELGRLQNPTILGNVYRPHHAITKLENEIWGAPSEKRITLFRSPPEASQKCVVIFFDKLRESCTTYRQEPNSAFRPQQPGLWGIHESGIHGPTREAKTTTRKFTFQSQASRYHKGIALPAKIYVFPRKTFGSTRQHFLQLLRNYHVQYDSII</sequence>
<gene>
    <name evidence="1" type="ORF">PCON_10212</name>
</gene>
<name>U4LA70_PYROM</name>